<name>A0AAW2BKM1_9ROSI</name>
<dbReference type="InterPro" id="IPR025558">
    <property type="entry name" value="DUF4283"/>
</dbReference>
<evidence type="ECO:0000313" key="4">
    <source>
        <dbReference type="Proteomes" id="UP001459277"/>
    </source>
</evidence>
<comment type="caution">
    <text evidence="3">The sequence shown here is derived from an EMBL/GenBank/DDBJ whole genome shotgun (WGS) entry which is preliminary data.</text>
</comment>
<dbReference type="PANTHER" id="PTHR31286:SF99">
    <property type="entry name" value="DUF4283 DOMAIN-CONTAINING PROTEIN"/>
    <property type="match status" value="1"/>
</dbReference>
<feature type="compositionally biased region" description="Basic and acidic residues" evidence="1">
    <location>
        <begin position="1"/>
        <end position="20"/>
    </location>
</feature>
<accession>A0AAW2BKM1</accession>
<evidence type="ECO:0000313" key="3">
    <source>
        <dbReference type="EMBL" id="KAK9986529.1"/>
    </source>
</evidence>
<dbReference type="InterPro" id="IPR040256">
    <property type="entry name" value="At4g02000-like"/>
</dbReference>
<dbReference type="Proteomes" id="UP001459277">
    <property type="component" value="Unassembled WGS sequence"/>
</dbReference>
<organism evidence="3 4">
    <name type="scientific">Lithocarpus litseifolius</name>
    <dbReference type="NCBI Taxonomy" id="425828"/>
    <lineage>
        <taxon>Eukaryota</taxon>
        <taxon>Viridiplantae</taxon>
        <taxon>Streptophyta</taxon>
        <taxon>Embryophyta</taxon>
        <taxon>Tracheophyta</taxon>
        <taxon>Spermatophyta</taxon>
        <taxon>Magnoliopsida</taxon>
        <taxon>eudicotyledons</taxon>
        <taxon>Gunneridae</taxon>
        <taxon>Pentapetalae</taxon>
        <taxon>rosids</taxon>
        <taxon>fabids</taxon>
        <taxon>Fagales</taxon>
        <taxon>Fagaceae</taxon>
        <taxon>Lithocarpus</taxon>
    </lineage>
</organism>
<gene>
    <name evidence="3" type="ORF">SO802_031480</name>
</gene>
<proteinExistence type="predicted"/>
<dbReference type="PANTHER" id="PTHR31286">
    <property type="entry name" value="GLYCINE-RICH CELL WALL STRUCTURAL PROTEIN 1.8-LIKE"/>
    <property type="match status" value="1"/>
</dbReference>
<dbReference type="EMBL" id="JAZDWU010000011">
    <property type="protein sequence ID" value="KAK9986529.1"/>
    <property type="molecule type" value="Genomic_DNA"/>
</dbReference>
<reference evidence="3 4" key="1">
    <citation type="submission" date="2024-01" db="EMBL/GenBank/DDBJ databases">
        <title>A telomere-to-telomere, gap-free genome of sweet tea (Lithocarpus litseifolius).</title>
        <authorList>
            <person name="Zhou J."/>
        </authorList>
    </citation>
    <scope>NUCLEOTIDE SEQUENCE [LARGE SCALE GENOMIC DNA]</scope>
    <source>
        <strain evidence="3">Zhou-2022a</strain>
        <tissue evidence="3">Leaf</tissue>
    </source>
</reference>
<sequence length="276" mass="31765">MDSHTKHRALSREKEVELSRSKKKVKDGHHAEFNEGVSENGLFPRSNNAWVSLNKSFKEKLIGEIPGAYAQAFIFNDQMEDNVESDNEVTGLREGLAAVKLSKETKIRIRGSWWKALIVKLYGRKTGFTFIQNKPQQLWKPIGRLDCVDLENEFFLTRFSLKEDLEVVLRRCPWFIGEHFLSIRPWEPFLNPEVANVLLIAVWVRLHALPIELYEAEVLKQIGEAIGKVLRIDTHTTMEAQGKYDKLCIQVDVNKPFINTVLIGKFEQAVVYEGIN</sequence>
<dbReference type="AlphaFoldDB" id="A0AAW2BKM1"/>
<keyword evidence="4" id="KW-1185">Reference proteome</keyword>
<feature type="region of interest" description="Disordered" evidence="1">
    <location>
        <begin position="1"/>
        <end position="31"/>
    </location>
</feature>
<evidence type="ECO:0000256" key="1">
    <source>
        <dbReference type="SAM" id="MobiDB-lite"/>
    </source>
</evidence>
<feature type="domain" description="DUF4283" evidence="2">
    <location>
        <begin position="112"/>
        <end position="193"/>
    </location>
</feature>
<dbReference type="Pfam" id="PF14111">
    <property type="entry name" value="DUF4283"/>
    <property type="match status" value="1"/>
</dbReference>
<evidence type="ECO:0000259" key="2">
    <source>
        <dbReference type="Pfam" id="PF14111"/>
    </source>
</evidence>
<protein>
    <recommendedName>
        <fullName evidence="2">DUF4283 domain-containing protein</fullName>
    </recommendedName>
</protein>